<reference evidence="2" key="1">
    <citation type="submission" date="2020-03" db="EMBL/GenBank/DDBJ databases">
        <title>Castanea mollissima Vanexum genome sequencing.</title>
        <authorList>
            <person name="Staton M."/>
        </authorList>
    </citation>
    <scope>NUCLEOTIDE SEQUENCE</scope>
    <source>
        <tissue evidence="2">Leaf</tissue>
    </source>
</reference>
<evidence type="ECO:0000313" key="2">
    <source>
        <dbReference type="EMBL" id="KAF3950235.1"/>
    </source>
</evidence>
<dbReference type="AlphaFoldDB" id="A0A8J4QBC3"/>
<dbReference type="GO" id="GO:0042393">
    <property type="term" value="F:histone binding"/>
    <property type="evidence" value="ECO:0007669"/>
    <property type="project" value="TreeGrafter"/>
</dbReference>
<organism evidence="2 3">
    <name type="scientific">Castanea mollissima</name>
    <name type="common">Chinese chestnut</name>
    <dbReference type="NCBI Taxonomy" id="60419"/>
    <lineage>
        <taxon>Eukaryota</taxon>
        <taxon>Viridiplantae</taxon>
        <taxon>Streptophyta</taxon>
        <taxon>Embryophyta</taxon>
        <taxon>Tracheophyta</taxon>
        <taxon>Spermatophyta</taxon>
        <taxon>Magnoliopsida</taxon>
        <taxon>eudicotyledons</taxon>
        <taxon>Gunneridae</taxon>
        <taxon>Pentapetalae</taxon>
        <taxon>rosids</taxon>
        <taxon>fabids</taxon>
        <taxon>Fagales</taxon>
        <taxon>Fagaceae</taxon>
        <taxon>Castanea</taxon>
    </lineage>
</organism>
<protein>
    <submittedName>
        <fullName evidence="2">Uncharacterized protein</fullName>
    </submittedName>
</protein>
<keyword evidence="3" id="KW-1185">Reference proteome</keyword>
<comment type="caution">
    <text evidence="2">The sequence shown here is derived from an EMBL/GenBank/DDBJ whole genome shotgun (WGS) entry which is preliminary data.</text>
</comment>
<dbReference type="GO" id="GO:0000779">
    <property type="term" value="C:condensed chromosome, centromeric region"/>
    <property type="evidence" value="ECO:0007669"/>
    <property type="project" value="TreeGrafter"/>
</dbReference>
<feature type="compositionally biased region" description="Acidic residues" evidence="1">
    <location>
        <begin position="117"/>
        <end position="131"/>
    </location>
</feature>
<gene>
    <name evidence="2" type="ORF">CMV_023979</name>
</gene>
<accession>A0A8J4QBC3</accession>
<dbReference type="GO" id="GO:0000796">
    <property type="term" value="C:condensin complex"/>
    <property type="evidence" value="ECO:0007669"/>
    <property type="project" value="TreeGrafter"/>
</dbReference>
<name>A0A8J4QBC3_9ROSI</name>
<dbReference type="EMBL" id="JRKL02005585">
    <property type="protein sequence ID" value="KAF3950235.1"/>
    <property type="molecule type" value="Genomic_DNA"/>
</dbReference>
<dbReference type="GO" id="GO:0007076">
    <property type="term" value="P:mitotic chromosome condensation"/>
    <property type="evidence" value="ECO:0007669"/>
    <property type="project" value="InterPro"/>
</dbReference>
<evidence type="ECO:0000313" key="3">
    <source>
        <dbReference type="Proteomes" id="UP000737018"/>
    </source>
</evidence>
<dbReference type="PANTHER" id="PTHR14222:SF1">
    <property type="entry name" value="CONDENSIN-2 COMPLEX SUBUNIT D3"/>
    <property type="match status" value="1"/>
</dbReference>
<sequence length="194" mass="21238">MECLRILLKDYKNEIDDILVADKQLQKELIYDMQKYDSAKTKSTATEAVAKMKKSSSKRSPDVSKVASGKHAHNKFTNKSKGNSKLASAMADAAAAATARSVLRESSEPQLPKPQPEEEEEEDDDDDDDDESSKPQSKKAAKNEAAKLEKLKRRQEAAVASGVQSLSMEDPLADNYGDVPILDLQSKVAPGTRV</sequence>
<dbReference type="GO" id="GO:0010032">
    <property type="term" value="P:meiotic chromosome condensation"/>
    <property type="evidence" value="ECO:0007669"/>
    <property type="project" value="TreeGrafter"/>
</dbReference>
<dbReference type="InterPro" id="IPR026971">
    <property type="entry name" value="CND1/NCAPD3"/>
</dbReference>
<proteinExistence type="predicted"/>
<dbReference type="OrthoDB" id="1749539at2759"/>
<feature type="compositionally biased region" description="Basic residues" evidence="1">
    <location>
        <begin position="68"/>
        <end position="78"/>
    </location>
</feature>
<feature type="region of interest" description="Disordered" evidence="1">
    <location>
        <begin position="37"/>
        <end position="194"/>
    </location>
</feature>
<evidence type="ECO:0000256" key="1">
    <source>
        <dbReference type="SAM" id="MobiDB-lite"/>
    </source>
</evidence>
<dbReference type="Proteomes" id="UP000737018">
    <property type="component" value="Unassembled WGS sequence"/>
</dbReference>
<feature type="compositionally biased region" description="Low complexity" evidence="1">
    <location>
        <begin position="87"/>
        <end position="99"/>
    </location>
</feature>
<dbReference type="PANTHER" id="PTHR14222">
    <property type="entry name" value="CONDENSIN"/>
    <property type="match status" value="1"/>
</dbReference>